<dbReference type="InterPro" id="IPR003033">
    <property type="entry name" value="SCP2_sterol-bd_dom"/>
</dbReference>
<keyword evidence="3" id="KW-1185">Reference proteome</keyword>
<accession>A0A0B5DW48</accession>
<protein>
    <submittedName>
        <fullName evidence="2">Sterol carrier family protein</fullName>
    </submittedName>
</protein>
<dbReference type="SUPFAM" id="SSF55718">
    <property type="entry name" value="SCP-like"/>
    <property type="match status" value="1"/>
</dbReference>
<dbReference type="AlphaFoldDB" id="A0A0B5DW48"/>
<dbReference type="InterPro" id="IPR036527">
    <property type="entry name" value="SCP2_sterol-bd_dom_sf"/>
</dbReference>
<dbReference type="HOGENOM" id="CLU_105945_2_1_5"/>
<sequence length="96" mass="10247">MTDFLTLARAALAERLKGENFEKTVSLRIRDVGNLLISGDSAEISDARADCAIIADQASFEKILAGELNPVRAAMFGKLRIAGDAKTAMKFGALFG</sequence>
<dbReference type="KEGG" id="cid:P73_2529"/>
<dbReference type="RefSeq" id="WP_043869852.1">
    <property type="nucleotide sequence ID" value="NZ_CP004393.1"/>
</dbReference>
<proteinExistence type="predicted"/>
<gene>
    <name evidence="2" type="ORF">P73_2529</name>
</gene>
<dbReference type="OrthoDB" id="9809312at2"/>
<evidence type="ECO:0000259" key="1">
    <source>
        <dbReference type="Pfam" id="PF02036"/>
    </source>
</evidence>
<dbReference type="EMBL" id="CP004393">
    <property type="protein sequence ID" value="AJE47244.1"/>
    <property type="molecule type" value="Genomic_DNA"/>
</dbReference>
<dbReference type="Proteomes" id="UP000031521">
    <property type="component" value="Chromosome"/>
</dbReference>
<organism evidence="2 3">
    <name type="scientific">Celeribacter indicus</name>
    <dbReference type="NCBI Taxonomy" id="1208324"/>
    <lineage>
        <taxon>Bacteria</taxon>
        <taxon>Pseudomonadati</taxon>
        <taxon>Pseudomonadota</taxon>
        <taxon>Alphaproteobacteria</taxon>
        <taxon>Rhodobacterales</taxon>
        <taxon>Roseobacteraceae</taxon>
        <taxon>Celeribacter</taxon>
    </lineage>
</organism>
<reference evidence="2 3" key="1">
    <citation type="journal article" date="2014" name="Int. J. Syst. Evol. Microbiol.">
        <title>Celeribacter indicus sp. nov., a polycyclic aromatic hydrocarbon-degrading bacterium from deep-sea sediment and reclassification of Huaishuia halophila as Celeribacter halophilus comb. nov.</title>
        <authorList>
            <person name="Lai Q."/>
            <person name="Cao J."/>
            <person name="Yuan J."/>
            <person name="Li F."/>
            <person name="Shao Z."/>
        </authorList>
    </citation>
    <scope>NUCLEOTIDE SEQUENCE [LARGE SCALE GENOMIC DNA]</scope>
    <source>
        <strain evidence="2">P73</strain>
    </source>
</reference>
<dbReference type="Gene3D" id="3.30.1050.10">
    <property type="entry name" value="SCP2 sterol-binding domain"/>
    <property type="match status" value="1"/>
</dbReference>
<name>A0A0B5DW48_9RHOB</name>
<evidence type="ECO:0000313" key="3">
    <source>
        <dbReference type="Proteomes" id="UP000031521"/>
    </source>
</evidence>
<dbReference type="Pfam" id="PF02036">
    <property type="entry name" value="SCP2"/>
    <property type="match status" value="1"/>
</dbReference>
<dbReference type="STRING" id="1208324.P73_2529"/>
<evidence type="ECO:0000313" key="2">
    <source>
        <dbReference type="EMBL" id="AJE47244.1"/>
    </source>
</evidence>
<feature type="domain" description="SCP2" evidence="1">
    <location>
        <begin position="13"/>
        <end position="95"/>
    </location>
</feature>